<evidence type="ECO:0000256" key="3">
    <source>
        <dbReference type="SAM" id="SignalP"/>
    </source>
</evidence>
<reference evidence="4 5" key="1">
    <citation type="submission" date="2017-03" db="EMBL/GenBank/DDBJ databases">
        <title>Widespread Adenine N6-methylation of Active Genes in Fungi.</title>
        <authorList>
            <consortium name="DOE Joint Genome Institute"/>
            <person name="Mondo S.J."/>
            <person name="Dannebaum R.O."/>
            <person name="Kuo R.C."/>
            <person name="Louie K.B."/>
            <person name="Bewick A.J."/>
            <person name="Labutti K."/>
            <person name="Haridas S."/>
            <person name="Kuo A."/>
            <person name="Salamov A."/>
            <person name="Ahrendt S.R."/>
            <person name="Lau R."/>
            <person name="Bowen B.P."/>
            <person name="Lipzen A."/>
            <person name="Sullivan W."/>
            <person name="Andreopoulos W.B."/>
            <person name="Clum A."/>
            <person name="Lindquist E."/>
            <person name="Daum C."/>
            <person name="Northen T.R."/>
            <person name="Ramamoorthy G."/>
            <person name="Schmitz R.J."/>
            <person name="Gryganskyi A."/>
            <person name="Culley D."/>
            <person name="Magnuson J."/>
            <person name="James T.Y."/>
            <person name="O'Malley M.A."/>
            <person name="Stajich J.E."/>
            <person name="Spatafora J.W."/>
            <person name="Visel A."/>
            <person name="Grigoriev I.V."/>
        </authorList>
    </citation>
    <scope>NUCLEOTIDE SEQUENCE [LARGE SCALE GENOMIC DNA]</scope>
    <source>
        <strain evidence="4 5">NRRL Y-17943</strain>
    </source>
</reference>
<keyword evidence="1 3" id="KW-0732">Signal</keyword>
<proteinExistence type="predicted"/>
<gene>
    <name evidence="4" type="ORF">BD324DRAFT_609126</name>
</gene>
<dbReference type="PANTHER" id="PTHR31836">
    <property type="match status" value="1"/>
</dbReference>
<dbReference type="Gene3D" id="2.40.40.10">
    <property type="entry name" value="RlpA-like domain"/>
    <property type="match status" value="1"/>
</dbReference>
<dbReference type="Proteomes" id="UP000193218">
    <property type="component" value="Unassembled WGS sequence"/>
</dbReference>
<feature type="signal peptide" evidence="3">
    <location>
        <begin position="1"/>
        <end position="17"/>
    </location>
</feature>
<evidence type="ECO:0000256" key="2">
    <source>
        <dbReference type="SAM" id="MobiDB-lite"/>
    </source>
</evidence>
<dbReference type="GeneID" id="33555951"/>
<sequence length="276" mass="28697">MFASSVLFAALASMAIAAPVDMAVRDDKAPPPGWAYGYLENYTTYHTRYLALDCQDKHNTEFFEQCCHPLLATQTLKADRPSQCWPTNAELASATAEENSTAGASANAAAASDFSAATSTVSAALASMTQEAAANPSPSPAAQPSTTEQQAAASSPSPSPASNNNGGGGNWNTGGQATFFYQNGNPGACGNYHDDSYPLVAIDQAWWPGWQSGNSSPYCGQWVNIVNTDTGASVTAQVQDVCPTCANGNSLDLSVGAFTAIGSESQGVLPIKWEFV</sequence>
<dbReference type="PANTHER" id="PTHR31836:SF24">
    <property type="entry name" value="RLPA-LIKE PROTEIN DOUBLE-PSI BETA-BARREL DOMAIN-CONTAINING PROTEIN"/>
    <property type="match status" value="1"/>
</dbReference>
<feature type="chain" id="PRO_5013028066" evidence="3">
    <location>
        <begin position="18"/>
        <end position="276"/>
    </location>
</feature>
<evidence type="ECO:0000256" key="1">
    <source>
        <dbReference type="ARBA" id="ARBA00022729"/>
    </source>
</evidence>
<organism evidence="4 5">
    <name type="scientific">Kockovaella imperatae</name>
    <dbReference type="NCBI Taxonomy" id="4999"/>
    <lineage>
        <taxon>Eukaryota</taxon>
        <taxon>Fungi</taxon>
        <taxon>Dikarya</taxon>
        <taxon>Basidiomycota</taxon>
        <taxon>Agaricomycotina</taxon>
        <taxon>Tremellomycetes</taxon>
        <taxon>Tremellales</taxon>
        <taxon>Cuniculitremaceae</taxon>
        <taxon>Kockovaella</taxon>
    </lineage>
</organism>
<keyword evidence="5" id="KW-1185">Reference proteome</keyword>
<dbReference type="InterPro" id="IPR051477">
    <property type="entry name" value="Expansin_CellWall"/>
</dbReference>
<dbReference type="InParanoid" id="A0A1Y1UEM7"/>
<dbReference type="OrthoDB" id="406505at2759"/>
<dbReference type="STRING" id="4999.A0A1Y1UEM7"/>
<comment type="caution">
    <text evidence="4">The sequence shown here is derived from an EMBL/GenBank/DDBJ whole genome shotgun (WGS) entry which is preliminary data.</text>
</comment>
<dbReference type="AlphaFoldDB" id="A0A1Y1UEM7"/>
<dbReference type="InterPro" id="IPR036908">
    <property type="entry name" value="RlpA-like_sf"/>
</dbReference>
<dbReference type="RefSeq" id="XP_021870622.1">
    <property type="nucleotide sequence ID" value="XM_022014143.1"/>
</dbReference>
<feature type="region of interest" description="Disordered" evidence="2">
    <location>
        <begin position="129"/>
        <end position="173"/>
    </location>
</feature>
<evidence type="ECO:0000313" key="4">
    <source>
        <dbReference type="EMBL" id="ORX36521.1"/>
    </source>
</evidence>
<feature type="compositionally biased region" description="Low complexity" evidence="2">
    <location>
        <begin position="129"/>
        <end position="164"/>
    </location>
</feature>
<evidence type="ECO:0000313" key="5">
    <source>
        <dbReference type="Proteomes" id="UP000193218"/>
    </source>
</evidence>
<protein>
    <submittedName>
        <fullName evidence="4">RlpA-like double-psi beta-barrel-protein domain-containing protein-containing protein</fullName>
    </submittedName>
</protein>
<name>A0A1Y1UEM7_9TREE</name>
<dbReference type="SUPFAM" id="SSF50685">
    <property type="entry name" value="Barwin-like endoglucanases"/>
    <property type="match status" value="1"/>
</dbReference>
<accession>A0A1Y1UEM7</accession>
<dbReference type="CDD" id="cd22191">
    <property type="entry name" value="DPBB_RlpA_EXP_N-like"/>
    <property type="match status" value="1"/>
</dbReference>
<dbReference type="EMBL" id="NBSH01000008">
    <property type="protein sequence ID" value="ORX36521.1"/>
    <property type="molecule type" value="Genomic_DNA"/>
</dbReference>